<evidence type="ECO:0000313" key="2">
    <source>
        <dbReference type="EMBL" id="QBR48325.1"/>
    </source>
</evidence>
<keyword evidence="1" id="KW-1133">Transmembrane helix</keyword>
<name>A0ABX5SQB7_9LACO</name>
<organism evidence="2 3">
    <name type="scientific">Leuconostoc kimchii</name>
    <dbReference type="NCBI Taxonomy" id="136609"/>
    <lineage>
        <taxon>Bacteria</taxon>
        <taxon>Bacillati</taxon>
        <taxon>Bacillota</taxon>
        <taxon>Bacilli</taxon>
        <taxon>Lactobacillales</taxon>
        <taxon>Lactobacillaceae</taxon>
        <taxon>Leuconostoc</taxon>
    </lineage>
</organism>
<sequence length="74" mass="8184">MISNLLIIVVAILTIFGFIASALRIFGNRKNKLLTLELVILFLGLSYSLWQLSYFSILIATIGALGVLVETKNK</sequence>
<protein>
    <submittedName>
        <fullName evidence="2">Uncharacterized protein</fullName>
    </submittedName>
</protein>
<dbReference type="EMBL" id="CP037939">
    <property type="protein sequence ID" value="QBR48325.1"/>
    <property type="molecule type" value="Genomic_DNA"/>
</dbReference>
<feature type="transmembrane region" description="Helical" evidence="1">
    <location>
        <begin position="6"/>
        <end position="26"/>
    </location>
</feature>
<keyword evidence="1" id="KW-0812">Transmembrane</keyword>
<accession>A0ABX5SQB7</accession>
<keyword evidence="3" id="KW-1185">Reference proteome</keyword>
<feature type="transmembrane region" description="Helical" evidence="1">
    <location>
        <begin position="38"/>
        <end position="69"/>
    </location>
</feature>
<gene>
    <name evidence="2" type="ORF">EW139_09455</name>
</gene>
<dbReference type="RefSeq" id="WP_013103380.1">
    <property type="nucleotide sequence ID" value="NZ_CP037939.1"/>
</dbReference>
<dbReference type="Proteomes" id="UP000295756">
    <property type="component" value="Chromosome"/>
</dbReference>
<evidence type="ECO:0000313" key="3">
    <source>
        <dbReference type="Proteomes" id="UP000295756"/>
    </source>
</evidence>
<evidence type="ECO:0000256" key="1">
    <source>
        <dbReference type="SAM" id="Phobius"/>
    </source>
</evidence>
<proteinExistence type="predicted"/>
<keyword evidence="1" id="KW-0472">Membrane</keyword>
<reference evidence="2 3" key="1">
    <citation type="submission" date="2019-03" db="EMBL/GenBank/DDBJ databases">
        <title>Complete Genome Sequence of Leuconostoc kimchii strain NKJ218 Isolated from Homemade Kimchi.</title>
        <authorList>
            <person name="Jung J.Y."/>
            <person name="Jin H.M."/>
            <person name="Jung J.-W."/>
            <person name="Lee S.-Y."/>
            <person name="Ryu B.-G."/>
            <person name="Han S.-S."/>
            <person name="Kang H.K."/>
            <person name="Choi H.W."/>
            <person name="Chung E.J."/>
            <person name="Choi K.-M."/>
        </authorList>
    </citation>
    <scope>NUCLEOTIDE SEQUENCE [LARGE SCALE GENOMIC DNA]</scope>
    <source>
        <strain evidence="2 3">NKJ218</strain>
    </source>
</reference>